<evidence type="ECO:0000313" key="8">
    <source>
        <dbReference type="EMBL" id="KXK08082.1"/>
    </source>
</evidence>
<dbReference type="GO" id="GO:0004347">
    <property type="term" value="F:glucose-6-phosphate isomerase activity"/>
    <property type="evidence" value="ECO:0007669"/>
    <property type="project" value="UniProtKB-EC"/>
</dbReference>
<dbReference type="GO" id="GO:0006096">
    <property type="term" value="P:glycolytic process"/>
    <property type="evidence" value="ECO:0007669"/>
    <property type="project" value="UniProtKB-UniPathway"/>
</dbReference>
<name>A0A136KFB0_9BACT</name>
<keyword evidence="8" id="KW-0413">Isomerase</keyword>
<dbReference type="UniPathway" id="UPA00109">
    <property type="reaction ID" value="UER00181"/>
</dbReference>
<accession>A0A136KFB0</accession>
<dbReference type="Pfam" id="PF06560">
    <property type="entry name" value="GPI"/>
    <property type="match status" value="1"/>
</dbReference>
<dbReference type="STRING" id="1617427.UZ20_WS6002000992"/>
<dbReference type="GO" id="GO:0006094">
    <property type="term" value="P:gluconeogenesis"/>
    <property type="evidence" value="ECO:0007669"/>
    <property type="project" value="UniProtKB-KW"/>
</dbReference>
<organism evidence="8 9">
    <name type="scientific">candidate division WS6 bacterium OLB21</name>
    <dbReference type="NCBI Taxonomy" id="1617427"/>
    <lineage>
        <taxon>Bacteria</taxon>
        <taxon>Candidatus Dojkabacteria</taxon>
    </lineage>
</organism>
<reference evidence="8 9" key="1">
    <citation type="submission" date="2015-02" db="EMBL/GenBank/DDBJ databases">
        <title>Improved understanding of the partial-nitritation anammox process through 23 genomes representing the majority of the microbial community.</title>
        <authorList>
            <person name="Speth D.R."/>
            <person name="In T Zandt M."/>
            <person name="Guerrero Cruz S."/>
            <person name="Jetten M.S."/>
            <person name="Dutilh B.E."/>
        </authorList>
    </citation>
    <scope>NUCLEOTIDE SEQUENCE [LARGE SCALE GENOMIC DNA]</scope>
    <source>
        <strain evidence="8">OLB21</strain>
    </source>
</reference>
<dbReference type="InterPro" id="IPR010551">
    <property type="entry name" value="G6P_isomerase_prok"/>
</dbReference>
<dbReference type="SUPFAM" id="SSF51182">
    <property type="entry name" value="RmlC-like cupins"/>
    <property type="match status" value="1"/>
</dbReference>
<comment type="caution">
    <text evidence="8">The sequence shown here is derived from an EMBL/GenBank/DDBJ whole genome shotgun (WGS) entry which is preliminary data.</text>
</comment>
<dbReference type="GO" id="GO:0005737">
    <property type="term" value="C:cytoplasm"/>
    <property type="evidence" value="ECO:0007669"/>
    <property type="project" value="InterPro"/>
</dbReference>
<dbReference type="AlphaFoldDB" id="A0A136KFB0"/>
<comment type="catalytic activity">
    <reaction evidence="6">
        <text>alpha-D-glucose 6-phosphate = beta-D-fructose 6-phosphate</text>
        <dbReference type="Rhea" id="RHEA:11816"/>
        <dbReference type="ChEBI" id="CHEBI:57634"/>
        <dbReference type="ChEBI" id="CHEBI:58225"/>
        <dbReference type="EC" id="5.3.1.9"/>
    </reaction>
</comment>
<dbReference type="Gene3D" id="2.60.120.10">
    <property type="entry name" value="Jelly Rolls"/>
    <property type="match status" value="1"/>
</dbReference>
<evidence type="ECO:0000256" key="3">
    <source>
        <dbReference type="ARBA" id="ARBA00011952"/>
    </source>
</evidence>
<protein>
    <recommendedName>
        <fullName evidence="3">glucose-6-phosphate isomerase</fullName>
        <ecNumber evidence="3">5.3.1.9</ecNumber>
    </recommendedName>
</protein>
<evidence type="ECO:0000313" key="9">
    <source>
        <dbReference type="Proteomes" id="UP000070449"/>
    </source>
</evidence>
<dbReference type="Proteomes" id="UP000070449">
    <property type="component" value="Unassembled WGS sequence"/>
</dbReference>
<keyword evidence="4" id="KW-0312">Gluconeogenesis</keyword>
<comment type="pathway">
    <text evidence="1">Carbohydrate degradation; glycolysis; D-glyceraldehyde 3-phosphate and glycerone phosphate from D-glucose: step 2/4.</text>
</comment>
<evidence type="ECO:0000259" key="7">
    <source>
        <dbReference type="Pfam" id="PF06560"/>
    </source>
</evidence>
<comment type="similarity">
    <text evidence="2">Belongs to the archaeal-type GPI family.</text>
</comment>
<dbReference type="InterPro" id="IPR011051">
    <property type="entry name" value="RmlC_Cupin_sf"/>
</dbReference>
<dbReference type="InterPro" id="IPR014710">
    <property type="entry name" value="RmlC-like_jellyroll"/>
</dbReference>
<evidence type="ECO:0000256" key="4">
    <source>
        <dbReference type="ARBA" id="ARBA00022432"/>
    </source>
</evidence>
<feature type="domain" description="Glucose-6-phosphate isomerase prokaryote" evidence="7">
    <location>
        <begin position="55"/>
        <end position="201"/>
    </location>
</feature>
<evidence type="ECO:0000256" key="1">
    <source>
        <dbReference type="ARBA" id="ARBA00004926"/>
    </source>
</evidence>
<evidence type="ECO:0000256" key="5">
    <source>
        <dbReference type="ARBA" id="ARBA00023152"/>
    </source>
</evidence>
<sequence length="260" mass="30485">MVNLQDTCCLDISFDPDSNSLLFNDQVTPTESRKIMLKNLTPALLNKNLTYPRQVYEEYIQVSHIEDVEIMQKGFYYDLICLPSGLLGVEFIKSHVYYSPLSDDRISTLVEVHLGTLTVIMQKNKPRGEYDFHTEVDEGLLVTLRRGEKLAIPQGYFYTFINTEESPAVFVRMHRGHDIIDYSLIQKERGLAYYAIRKNARLEVVLNPVYRGIPKIKKIKPENTLTPFLYRLNKIALYATQRRHWKIRRNHYRGTYIDMQ</sequence>
<dbReference type="EC" id="5.3.1.9" evidence="3"/>
<evidence type="ECO:0000256" key="2">
    <source>
        <dbReference type="ARBA" id="ARBA00006542"/>
    </source>
</evidence>
<evidence type="ECO:0000256" key="6">
    <source>
        <dbReference type="ARBA" id="ARBA00029321"/>
    </source>
</evidence>
<keyword evidence="5" id="KW-0324">Glycolysis</keyword>
<gene>
    <name evidence="8" type="ORF">UZ20_WS6002000992</name>
</gene>
<proteinExistence type="inferred from homology"/>
<dbReference type="EMBL" id="JYPD01000026">
    <property type="protein sequence ID" value="KXK08082.1"/>
    <property type="molecule type" value="Genomic_DNA"/>
</dbReference>